<feature type="non-terminal residue" evidence="1">
    <location>
        <position position="60"/>
    </location>
</feature>
<protein>
    <submittedName>
        <fullName evidence="1">Uncharacterized protein</fullName>
    </submittedName>
</protein>
<sequence>DALKEIAKMLGKSDWDFNADPCGVEGGWGDNKDYSSTTNAVTCDNFTNAHNNTTIHVISV</sequence>
<keyword evidence="2" id="KW-1185">Reference proteome</keyword>
<comment type="caution">
    <text evidence="1">The sequence shown here is derived from an EMBL/GenBank/DDBJ whole genome shotgun (WGS) entry which is preliminary data.</text>
</comment>
<proteinExistence type="predicted"/>
<dbReference type="AlphaFoldDB" id="A0ABD3IP52"/>
<accession>A0ABD3IP52</accession>
<dbReference type="EMBL" id="JBJKBG010000011">
    <property type="protein sequence ID" value="KAL3715789.1"/>
    <property type="molecule type" value="Genomic_DNA"/>
</dbReference>
<evidence type="ECO:0000313" key="2">
    <source>
        <dbReference type="Proteomes" id="UP001634007"/>
    </source>
</evidence>
<evidence type="ECO:0000313" key="1">
    <source>
        <dbReference type="EMBL" id="KAL3715789.1"/>
    </source>
</evidence>
<dbReference type="Proteomes" id="UP001634007">
    <property type="component" value="Unassembled WGS sequence"/>
</dbReference>
<reference evidence="1 2" key="1">
    <citation type="submission" date="2024-11" db="EMBL/GenBank/DDBJ databases">
        <title>Chromosome-level genome assembly of Eucalyptus globulus Labill. provides insights into its genome evolution.</title>
        <authorList>
            <person name="Li X."/>
        </authorList>
    </citation>
    <scope>NUCLEOTIDE SEQUENCE [LARGE SCALE GENOMIC DNA]</scope>
    <source>
        <strain evidence="1">CL2024</strain>
        <tissue evidence="1">Fresh tender leaves</tissue>
    </source>
</reference>
<gene>
    <name evidence="1" type="ORF">ACJRO7_007524</name>
</gene>
<name>A0ABD3IP52_EUCGL</name>
<feature type="non-terminal residue" evidence="1">
    <location>
        <position position="1"/>
    </location>
</feature>
<organism evidence="1 2">
    <name type="scientific">Eucalyptus globulus</name>
    <name type="common">Tasmanian blue gum</name>
    <dbReference type="NCBI Taxonomy" id="34317"/>
    <lineage>
        <taxon>Eukaryota</taxon>
        <taxon>Viridiplantae</taxon>
        <taxon>Streptophyta</taxon>
        <taxon>Embryophyta</taxon>
        <taxon>Tracheophyta</taxon>
        <taxon>Spermatophyta</taxon>
        <taxon>Magnoliopsida</taxon>
        <taxon>eudicotyledons</taxon>
        <taxon>Gunneridae</taxon>
        <taxon>Pentapetalae</taxon>
        <taxon>rosids</taxon>
        <taxon>malvids</taxon>
        <taxon>Myrtales</taxon>
        <taxon>Myrtaceae</taxon>
        <taxon>Myrtoideae</taxon>
        <taxon>Eucalypteae</taxon>
        <taxon>Eucalyptus</taxon>
    </lineage>
</organism>